<dbReference type="AlphaFoldDB" id="A0A1Q9AD27"/>
<evidence type="ECO:0000313" key="1">
    <source>
        <dbReference type="EMBL" id="OLP52816.1"/>
    </source>
</evidence>
<name>A0A1Q9AD27_9HYPH</name>
<comment type="caution">
    <text evidence="1">The sequence shown here is derived from an EMBL/GenBank/DDBJ whole genome shotgun (WGS) entry which is preliminary data.</text>
</comment>
<sequence length="225" mass="24594">MEVKMTRLIVKLQGRKLTGWAYEVGGSSHAYEIVLSQDGAAFARCLADMSLSQVEAFVAVDEAMGHGFSCLIDPDRLAPGRSPIIVSIVGTDIRREVAAGGRNAVTLRADLRIDHVDQIGFRGWCWNPAIPDDAPTVSLRATHPGSDAPAYEFTFKADQFRADLLSLGMNNGNVGFALRWPNSLPPVMRKLSRLHVADLTFDLGARYSRLLKGSTFELPGFITSF</sequence>
<dbReference type="Proteomes" id="UP000186143">
    <property type="component" value="Unassembled WGS sequence"/>
</dbReference>
<dbReference type="OrthoDB" id="9798935at2"/>
<gene>
    <name evidence="1" type="ORF">BJF92_07500</name>
</gene>
<proteinExistence type="predicted"/>
<reference evidence="1 2" key="1">
    <citation type="submission" date="2016-09" db="EMBL/GenBank/DDBJ databases">
        <title>Rhizobium sp. nov., a novel species isolated from the rice rhizosphere.</title>
        <authorList>
            <person name="Zhao J."/>
            <person name="Zhang X."/>
        </authorList>
    </citation>
    <scope>NUCLEOTIDE SEQUENCE [LARGE SCALE GENOMIC DNA]</scope>
    <source>
        <strain evidence="1 2">MH17</strain>
    </source>
</reference>
<organism evidence="1 2">
    <name type="scientific">Xaviernesmea rhizosphaerae</name>
    <dbReference type="NCBI Taxonomy" id="1672749"/>
    <lineage>
        <taxon>Bacteria</taxon>
        <taxon>Pseudomonadati</taxon>
        <taxon>Pseudomonadota</taxon>
        <taxon>Alphaproteobacteria</taxon>
        <taxon>Hyphomicrobiales</taxon>
        <taxon>Rhizobiaceae</taxon>
        <taxon>Rhizobium/Agrobacterium group</taxon>
        <taxon>Xaviernesmea</taxon>
    </lineage>
</organism>
<dbReference type="STRING" id="1672749.BJF92_07500"/>
<protein>
    <submittedName>
        <fullName evidence="1">Uncharacterized protein</fullName>
    </submittedName>
</protein>
<evidence type="ECO:0000313" key="2">
    <source>
        <dbReference type="Proteomes" id="UP000186143"/>
    </source>
</evidence>
<accession>A0A1Q9AD27</accession>
<dbReference type="EMBL" id="MKIO01000042">
    <property type="protein sequence ID" value="OLP52816.1"/>
    <property type="molecule type" value="Genomic_DNA"/>
</dbReference>